<feature type="non-terminal residue" evidence="1">
    <location>
        <position position="1"/>
    </location>
</feature>
<organism evidence="1 2">
    <name type="scientific">Pseudolycoriella hygida</name>
    <dbReference type="NCBI Taxonomy" id="35572"/>
    <lineage>
        <taxon>Eukaryota</taxon>
        <taxon>Metazoa</taxon>
        <taxon>Ecdysozoa</taxon>
        <taxon>Arthropoda</taxon>
        <taxon>Hexapoda</taxon>
        <taxon>Insecta</taxon>
        <taxon>Pterygota</taxon>
        <taxon>Neoptera</taxon>
        <taxon>Endopterygota</taxon>
        <taxon>Diptera</taxon>
        <taxon>Nematocera</taxon>
        <taxon>Sciaroidea</taxon>
        <taxon>Sciaridae</taxon>
        <taxon>Pseudolycoriella</taxon>
    </lineage>
</organism>
<protein>
    <submittedName>
        <fullName evidence="1">Lipase 1</fullName>
    </submittedName>
</protein>
<dbReference type="Gene3D" id="3.40.50.1820">
    <property type="entry name" value="alpha/beta hydrolase"/>
    <property type="match status" value="1"/>
</dbReference>
<dbReference type="Proteomes" id="UP001151699">
    <property type="component" value="Chromosome A"/>
</dbReference>
<evidence type="ECO:0000313" key="1">
    <source>
        <dbReference type="EMBL" id="KAJ6647528.1"/>
    </source>
</evidence>
<keyword evidence="2" id="KW-1185">Reference proteome</keyword>
<comment type="caution">
    <text evidence="1">The sequence shown here is derived from an EMBL/GenBank/DDBJ whole genome shotgun (WGS) entry which is preliminary data.</text>
</comment>
<reference evidence="1" key="1">
    <citation type="submission" date="2022-07" db="EMBL/GenBank/DDBJ databases">
        <authorList>
            <person name="Trinca V."/>
            <person name="Uliana J.V.C."/>
            <person name="Torres T.T."/>
            <person name="Ward R.J."/>
            <person name="Monesi N."/>
        </authorList>
    </citation>
    <scope>NUCLEOTIDE SEQUENCE</scope>
    <source>
        <strain evidence="1">HSMRA1968</strain>
        <tissue evidence="1">Whole embryos</tissue>
    </source>
</reference>
<proteinExistence type="predicted"/>
<accession>A0A9Q0S827</accession>
<dbReference type="OrthoDB" id="9974421at2759"/>
<dbReference type="AlphaFoldDB" id="A0A9Q0S827"/>
<sequence length="149" mass="16748">MRTTNQTGLHYVGHSQGTTVVLAMLAMLPKYNENIITLHLICPIVFLKHSGVFFRTISAFADQIEGAVESMETGEMFPGVPALRKLLSFFCSKSSPSYQMCKEYMFATVGPSFQWNDDLFIDPKIFEHFPNSVSYKQLIHYGQIIKAGG</sequence>
<name>A0A9Q0S827_9DIPT</name>
<gene>
    <name evidence="1" type="primary">Lip1_1</name>
    <name evidence="1" type="ORF">Bhyg_02751</name>
</gene>
<dbReference type="InterPro" id="IPR029058">
    <property type="entry name" value="AB_hydrolase_fold"/>
</dbReference>
<dbReference type="SUPFAM" id="SSF53474">
    <property type="entry name" value="alpha/beta-Hydrolases"/>
    <property type="match status" value="1"/>
</dbReference>
<dbReference type="PANTHER" id="PTHR11005">
    <property type="entry name" value="LYSOSOMAL ACID LIPASE-RELATED"/>
    <property type="match status" value="1"/>
</dbReference>
<evidence type="ECO:0000313" key="2">
    <source>
        <dbReference type="Proteomes" id="UP001151699"/>
    </source>
</evidence>
<dbReference type="EMBL" id="WJQU01000001">
    <property type="protein sequence ID" value="KAJ6647528.1"/>
    <property type="molecule type" value="Genomic_DNA"/>
</dbReference>